<dbReference type="EMBL" id="BSOW01000019">
    <property type="protein sequence ID" value="GLR88414.1"/>
    <property type="molecule type" value="Genomic_DNA"/>
</dbReference>
<dbReference type="PANTHER" id="PTHR11786">
    <property type="entry name" value="N-HYDROXYARYLAMINE O-ACETYLTRANSFERASE"/>
    <property type="match status" value="1"/>
</dbReference>
<dbReference type="PANTHER" id="PTHR11786:SF0">
    <property type="entry name" value="ARYLAMINE N-ACETYLTRANSFERASE 4-RELATED"/>
    <property type="match status" value="1"/>
</dbReference>
<dbReference type="Proteomes" id="UP001156905">
    <property type="component" value="Unassembled WGS sequence"/>
</dbReference>
<comment type="caution">
    <text evidence="3">The sequence shown here is derived from an EMBL/GenBank/DDBJ whole genome shotgun (WGS) entry which is preliminary data.</text>
</comment>
<evidence type="ECO:0000313" key="4">
    <source>
        <dbReference type="Proteomes" id="UP001156905"/>
    </source>
</evidence>
<evidence type="ECO:0000256" key="2">
    <source>
        <dbReference type="RuleBase" id="RU003452"/>
    </source>
</evidence>
<organism evidence="3 4">
    <name type="scientific">Bradyrhizobium iriomotense</name>
    <dbReference type="NCBI Taxonomy" id="441950"/>
    <lineage>
        <taxon>Bacteria</taxon>
        <taxon>Pseudomonadati</taxon>
        <taxon>Pseudomonadota</taxon>
        <taxon>Alphaproteobacteria</taxon>
        <taxon>Hyphomicrobiales</taxon>
        <taxon>Nitrobacteraceae</taxon>
        <taxon>Bradyrhizobium</taxon>
    </lineage>
</organism>
<evidence type="ECO:0000256" key="1">
    <source>
        <dbReference type="ARBA" id="ARBA00006547"/>
    </source>
</evidence>
<dbReference type="Gene3D" id="3.30.2140.10">
    <property type="entry name" value="Arylamine N-acetyltransferase"/>
    <property type="match status" value="1"/>
</dbReference>
<dbReference type="InterPro" id="IPR038765">
    <property type="entry name" value="Papain-like_cys_pep_sf"/>
</dbReference>
<protein>
    <submittedName>
        <fullName evidence="3">N-hydroxyarylamine O-acetyltransferase</fullName>
    </submittedName>
</protein>
<keyword evidence="4" id="KW-1185">Reference proteome</keyword>
<reference evidence="4" key="1">
    <citation type="journal article" date="2019" name="Int. J. Syst. Evol. Microbiol.">
        <title>The Global Catalogue of Microorganisms (GCM) 10K type strain sequencing project: providing services to taxonomists for standard genome sequencing and annotation.</title>
        <authorList>
            <consortium name="The Broad Institute Genomics Platform"/>
            <consortium name="The Broad Institute Genome Sequencing Center for Infectious Disease"/>
            <person name="Wu L."/>
            <person name="Ma J."/>
        </authorList>
    </citation>
    <scope>NUCLEOTIDE SEQUENCE [LARGE SCALE GENOMIC DNA]</scope>
    <source>
        <strain evidence="4">NBRC 102520</strain>
    </source>
</reference>
<dbReference type="Pfam" id="PF00797">
    <property type="entry name" value="Acetyltransf_2"/>
    <property type="match status" value="1"/>
</dbReference>
<dbReference type="SUPFAM" id="SSF54001">
    <property type="entry name" value="Cysteine proteinases"/>
    <property type="match status" value="1"/>
</dbReference>
<evidence type="ECO:0000313" key="3">
    <source>
        <dbReference type="EMBL" id="GLR88414.1"/>
    </source>
</evidence>
<dbReference type="RefSeq" id="WP_284270004.1">
    <property type="nucleotide sequence ID" value="NZ_BSOW01000019.1"/>
</dbReference>
<name>A0ABQ6B4L5_9BRAD</name>
<proteinExistence type="inferred from homology"/>
<dbReference type="Gene3D" id="2.40.128.150">
    <property type="entry name" value="Cysteine proteinases"/>
    <property type="match status" value="1"/>
</dbReference>
<accession>A0ABQ6B4L5</accession>
<dbReference type="PRINTS" id="PR01543">
    <property type="entry name" value="ANATRNSFRASE"/>
</dbReference>
<gene>
    <name evidence="3" type="ORF">GCM10007857_51260</name>
</gene>
<comment type="similarity">
    <text evidence="1 2">Belongs to the arylamine N-acetyltransferase family.</text>
</comment>
<sequence length="271" mass="29817">MPNELHLDNYLARIGHKGEVKPDLATLTALHSAHVNAIPFEGLNPLLRQPVLLDLPAVQAKLVDSRRGGYCFEQNALFKAALERIGFTVTGLCARVRWMAAPDSPLGPKTHMLLKVELPEGPYIADVGFGACVLDAPLQLKTNIEQRTAMGIYRLGEAGGLYSLSAQRPPGWRTMYVFDLVPQIQSDFELGNYFTATSSATPFTSTLIMERVAADARYKLANRRLTIEARDGEVRSERAIDSADELGQVLRETFNVEPPVPVEEVFARIGG</sequence>
<dbReference type="InterPro" id="IPR001447">
    <property type="entry name" value="Arylamine_N-AcTrfase"/>
</dbReference>